<feature type="region of interest" description="Disordered" evidence="1">
    <location>
        <begin position="48"/>
        <end position="73"/>
    </location>
</feature>
<dbReference type="SUPFAM" id="SSF48452">
    <property type="entry name" value="TPR-like"/>
    <property type="match status" value="1"/>
</dbReference>
<dbReference type="AlphaFoldDB" id="E4U180"/>
<dbReference type="STRING" id="709032.Sulku_0718"/>
<accession>E4U180</accession>
<reference evidence="3 4" key="1">
    <citation type="journal article" date="2012" name="Stand. Genomic Sci.">
        <title>Complete genome sequence of the sulfur compounds oxidizing chemolithoautotroph Sulfuricurvum kujiense type strain (YK-1(T)).</title>
        <authorList>
            <person name="Han C."/>
            <person name="Kotsyurbenko O."/>
            <person name="Chertkov O."/>
            <person name="Held B."/>
            <person name="Lapidus A."/>
            <person name="Nolan M."/>
            <person name="Lucas S."/>
            <person name="Hammon N."/>
            <person name="Deshpande S."/>
            <person name="Cheng J.F."/>
            <person name="Tapia R."/>
            <person name="Goodwin L.A."/>
            <person name="Pitluck S."/>
            <person name="Liolios K."/>
            <person name="Pagani I."/>
            <person name="Ivanova N."/>
            <person name="Mavromatis K."/>
            <person name="Mikhailova N."/>
            <person name="Pati A."/>
            <person name="Chen A."/>
            <person name="Palaniappan K."/>
            <person name="Land M."/>
            <person name="Hauser L."/>
            <person name="Chang Y.J."/>
            <person name="Jeffries C.D."/>
            <person name="Brambilla E.M."/>
            <person name="Rohde M."/>
            <person name="Spring S."/>
            <person name="Sikorski J."/>
            <person name="Goker M."/>
            <person name="Woyke T."/>
            <person name="Bristow J."/>
            <person name="Eisen J.A."/>
            <person name="Markowitz V."/>
            <person name="Hugenholtz P."/>
            <person name="Kyrpides N.C."/>
            <person name="Klenk H.P."/>
            <person name="Detter J.C."/>
        </authorList>
    </citation>
    <scope>NUCLEOTIDE SEQUENCE [LARGE SCALE GENOMIC DNA]</scope>
    <source>
        <strain evidence="4">ATCC BAA-921 / DSM 16994 / JCM 11577 / YK-1</strain>
    </source>
</reference>
<dbReference type="Proteomes" id="UP000008721">
    <property type="component" value="Chromosome"/>
</dbReference>
<keyword evidence="2" id="KW-1133">Transmembrane helix</keyword>
<evidence type="ECO:0000256" key="1">
    <source>
        <dbReference type="SAM" id="MobiDB-lite"/>
    </source>
</evidence>
<keyword evidence="2" id="KW-0472">Membrane</keyword>
<dbReference type="HOGENOM" id="CLU_078723_0_0_7"/>
<proteinExistence type="predicted"/>
<dbReference type="eggNOG" id="COG0457">
    <property type="taxonomic scope" value="Bacteria"/>
</dbReference>
<evidence type="ECO:0000313" key="4">
    <source>
        <dbReference type="Proteomes" id="UP000008721"/>
    </source>
</evidence>
<feature type="transmembrane region" description="Helical" evidence="2">
    <location>
        <begin position="20"/>
        <end position="40"/>
    </location>
</feature>
<organism evidence="3 4">
    <name type="scientific">Sulfuricurvum kujiense (strain ATCC BAA-921 / DSM 16994 / JCM 11577 / YK-1)</name>
    <dbReference type="NCBI Taxonomy" id="709032"/>
    <lineage>
        <taxon>Bacteria</taxon>
        <taxon>Pseudomonadati</taxon>
        <taxon>Campylobacterota</taxon>
        <taxon>Epsilonproteobacteria</taxon>
        <taxon>Campylobacterales</taxon>
        <taxon>Sulfurimonadaceae</taxon>
        <taxon>Sulfuricurvum</taxon>
    </lineage>
</organism>
<name>E4U180_SULKY</name>
<dbReference type="RefSeq" id="WP_013459581.1">
    <property type="nucleotide sequence ID" value="NC_014762.1"/>
</dbReference>
<evidence type="ECO:0008006" key="5">
    <source>
        <dbReference type="Google" id="ProtNLM"/>
    </source>
</evidence>
<sequence>MLDIHTLERRWLKYKIKSYAPYIISALLLLVLSITALSLLNGKESESFVTKDQNSSSEKAHSSLEKTDDSESSNLLEPSMEFVQSFQPSEPEISAPVAVAPKQTQLTQNSIPIPKVLNVPDSGQIQAIAVSSSTKNDKPASLKYNETKMDIESVIRRFKETSDPNLGLFIARYYYAQGNYNDAYNFALKTNNINNKMDESWIIFSKSLVKLGKMDQAKKTLKLYIAESNSDTARSLLDSIEQGTFK</sequence>
<evidence type="ECO:0000313" key="3">
    <source>
        <dbReference type="EMBL" id="ADR33384.1"/>
    </source>
</evidence>
<keyword evidence="4" id="KW-1185">Reference proteome</keyword>
<keyword evidence="2" id="KW-0812">Transmembrane</keyword>
<evidence type="ECO:0000256" key="2">
    <source>
        <dbReference type="SAM" id="Phobius"/>
    </source>
</evidence>
<dbReference type="Gene3D" id="1.25.40.10">
    <property type="entry name" value="Tetratricopeptide repeat domain"/>
    <property type="match status" value="1"/>
</dbReference>
<gene>
    <name evidence="3" type="ordered locus">Sulku_0718</name>
</gene>
<dbReference type="EMBL" id="CP002355">
    <property type="protein sequence ID" value="ADR33384.1"/>
    <property type="molecule type" value="Genomic_DNA"/>
</dbReference>
<feature type="compositionally biased region" description="Polar residues" evidence="1">
    <location>
        <begin position="48"/>
        <end position="57"/>
    </location>
</feature>
<dbReference type="InterPro" id="IPR011990">
    <property type="entry name" value="TPR-like_helical_dom_sf"/>
</dbReference>
<dbReference type="Pfam" id="PF12895">
    <property type="entry name" value="ANAPC3"/>
    <property type="match status" value="1"/>
</dbReference>
<feature type="compositionally biased region" description="Basic and acidic residues" evidence="1">
    <location>
        <begin position="58"/>
        <end position="69"/>
    </location>
</feature>
<protein>
    <recommendedName>
        <fullName evidence="5">Transformation system protein</fullName>
    </recommendedName>
</protein>
<dbReference type="KEGG" id="sku:Sulku_0718"/>